<keyword evidence="4" id="KW-1185">Reference proteome</keyword>
<gene>
    <name evidence="3" type="ORF">PQQ63_11835</name>
</gene>
<dbReference type="EMBL" id="JAQQCF010000008">
    <property type="protein sequence ID" value="MFM0637383.1"/>
    <property type="molecule type" value="Genomic_DNA"/>
</dbReference>
<evidence type="ECO:0000256" key="1">
    <source>
        <dbReference type="SAM" id="SignalP"/>
    </source>
</evidence>
<dbReference type="RefSeq" id="WP_408223543.1">
    <property type="nucleotide sequence ID" value="NZ_JAQQCF010000008.1"/>
</dbReference>
<evidence type="ECO:0000313" key="4">
    <source>
        <dbReference type="Proteomes" id="UP001629432"/>
    </source>
</evidence>
<dbReference type="GO" id="GO:0016787">
    <property type="term" value="F:hydrolase activity"/>
    <property type="evidence" value="ECO:0007669"/>
    <property type="project" value="UniProtKB-KW"/>
</dbReference>
<sequence>MKISISQKRRKLLKSGSATVILPVAVRAGAAALYSPGTTGNPFSVPSNACDSANASTRADAARVSADQALLFRYDSSAVESSIRFQGLPVGNGRLGAIAGGAGKRKALYLNEITLWSGSKNGVDLACTTAGMGIYPEVPVSFLSKGKS</sequence>
<feature type="signal peptide" evidence="1">
    <location>
        <begin position="1"/>
        <end position="30"/>
    </location>
</feature>
<comment type="caution">
    <text evidence="3">The sequence shown here is derived from an EMBL/GenBank/DDBJ whole genome shotgun (WGS) entry which is preliminary data.</text>
</comment>
<proteinExistence type="predicted"/>
<evidence type="ECO:0000313" key="3">
    <source>
        <dbReference type="EMBL" id="MFM0637383.1"/>
    </source>
</evidence>
<dbReference type="Pfam" id="PF14498">
    <property type="entry name" value="Glyco_hyd_65N_2"/>
    <property type="match status" value="1"/>
</dbReference>
<keyword evidence="1" id="KW-0732">Signal</keyword>
<dbReference type="InterPro" id="IPR027414">
    <property type="entry name" value="GH95_N_dom"/>
</dbReference>
<keyword evidence="3" id="KW-0378">Hydrolase</keyword>
<reference evidence="3 4" key="1">
    <citation type="journal article" date="2024" name="Chem. Sci.">
        <title>Discovery of megapolipeptins by genome mining of a Burkholderiales bacteria collection.</title>
        <authorList>
            <person name="Paulo B.S."/>
            <person name="Recchia M.J.J."/>
            <person name="Lee S."/>
            <person name="Fergusson C.H."/>
            <person name="Romanowski S.B."/>
            <person name="Hernandez A."/>
            <person name="Krull N."/>
            <person name="Liu D.Y."/>
            <person name="Cavanagh H."/>
            <person name="Bos A."/>
            <person name="Gray C.A."/>
            <person name="Murphy B.T."/>
            <person name="Linington R.G."/>
            <person name="Eustaquio A.S."/>
        </authorList>
    </citation>
    <scope>NUCLEOTIDE SEQUENCE [LARGE SCALE GENOMIC DNA]</scope>
    <source>
        <strain evidence="3 4">RL17-338-BIC-A</strain>
    </source>
</reference>
<feature type="chain" id="PRO_5047032291" evidence="1">
    <location>
        <begin position="31"/>
        <end position="148"/>
    </location>
</feature>
<organism evidence="3 4">
    <name type="scientific">Paraburkholderia metrosideri</name>
    <dbReference type="NCBI Taxonomy" id="580937"/>
    <lineage>
        <taxon>Bacteria</taxon>
        <taxon>Pseudomonadati</taxon>
        <taxon>Pseudomonadota</taxon>
        <taxon>Betaproteobacteria</taxon>
        <taxon>Burkholderiales</taxon>
        <taxon>Burkholderiaceae</taxon>
        <taxon>Paraburkholderia</taxon>
    </lineage>
</organism>
<name>A0ABW9DS65_9BURK</name>
<evidence type="ECO:0000259" key="2">
    <source>
        <dbReference type="Pfam" id="PF14498"/>
    </source>
</evidence>
<protein>
    <submittedName>
        <fullName evidence="3">Glycoside hydrolase N-terminal domain-containing protein</fullName>
    </submittedName>
</protein>
<feature type="domain" description="Glycosyl hydrolase family 95 N-terminal" evidence="2">
    <location>
        <begin position="74"/>
        <end position="120"/>
    </location>
</feature>
<dbReference type="Proteomes" id="UP001629432">
    <property type="component" value="Unassembled WGS sequence"/>
</dbReference>
<dbReference type="Gene3D" id="2.70.98.50">
    <property type="entry name" value="putative glycoside hydrolase family protein from bacillus halodurans"/>
    <property type="match status" value="1"/>
</dbReference>
<accession>A0ABW9DS65</accession>